<dbReference type="GO" id="GO:0003700">
    <property type="term" value="F:DNA-binding transcription factor activity"/>
    <property type="evidence" value="ECO:0007669"/>
    <property type="project" value="InterPro"/>
</dbReference>
<dbReference type="PANTHER" id="PTHR30579:SF7">
    <property type="entry name" value="HTH-TYPE TRANSCRIPTIONAL REGULATOR LRHA-RELATED"/>
    <property type="match status" value="1"/>
</dbReference>
<dbReference type="Pfam" id="PF03466">
    <property type="entry name" value="LysR_substrate"/>
    <property type="match status" value="1"/>
</dbReference>
<dbReference type="OrthoDB" id="9789529at2"/>
<dbReference type="PROSITE" id="PS50931">
    <property type="entry name" value="HTH_LYSR"/>
    <property type="match status" value="1"/>
</dbReference>
<dbReference type="PRINTS" id="PR00039">
    <property type="entry name" value="HTHLYSR"/>
</dbReference>
<dbReference type="InterPro" id="IPR036390">
    <property type="entry name" value="WH_DNA-bd_sf"/>
</dbReference>
<dbReference type="EMBL" id="FNCE01000004">
    <property type="protein sequence ID" value="SDG00195.1"/>
    <property type="molecule type" value="Genomic_DNA"/>
</dbReference>
<feature type="region of interest" description="Disordered" evidence="5">
    <location>
        <begin position="290"/>
        <end position="314"/>
    </location>
</feature>
<dbReference type="RefSeq" id="WP_090019479.1">
    <property type="nucleotide sequence ID" value="NZ_FNCE01000004.1"/>
</dbReference>
<dbReference type="AlphaFoldDB" id="A0A1G7QNV2"/>
<keyword evidence="3" id="KW-0238">DNA-binding</keyword>
<evidence type="ECO:0000256" key="4">
    <source>
        <dbReference type="ARBA" id="ARBA00023163"/>
    </source>
</evidence>
<keyword evidence="2" id="KW-0805">Transcription regulation</keyword>
<dbReference type="GO" id="GO:0003677">
    <property type="term" value="F:DNA binding"/>
    <property type="evidence" value="ECO:0007669"/>
    <property type="project" value="UniProtKB-KW"/>
</dbReference>
<dbReference type="InterPro" id="IPR050176">
    <property type="entry name" value="LTTR"/>
</dbReference>
<dbReference type="FunFam" id="1.10.10.10:FF:000001">
    <property type="entry name" value="LysR family transcriptional regulator"/>
    <property type="match status" value="1"/>
</dbReference>
<dbReference type="SUPFAM" id="SSF46785">
    <property type="entry name" value="Winged helix' DNA-binding domain"/>
    <property type="match status" value="1"/>
</dbReference>
<evidence type="ECO:0000259" key="6">
    <source>
        <dbReference type="PROSITE" id="PS50931"/>
    </source>
</evidence>
<dbReference type="Proteomes" id="UP000199415">
    <property type="component" value="Unassembled WGS sequence"/>
</dbReference>
<accession>A0A1G7QNV2</accession>
<protein>
    <submittedName>
        <fullName evidence="7">Transcriptional regulator, LysR family</fullName>
    </submittedName>
</protein>
<proteinExistence type="inferred from homology"/>
<evidence type="ECO:0000313" key="8">
    <source>
        <dbReference type="Proteomes" id="UP000199415"/>
    </source>
</evidence>
<evidence type="ECO:0000256" key="3">
    <source>
        <dbReference type="ARBA" id="ARBA00023125"/>
    </source>
</evidence>
<evidence type="ECO:0000256" key="2">
    <source>
        <dbReference type="ARBA" id="ARBA00023015"/>
    </source>
</evidence>
<gene>
    <name evidence="7" type="ORF">SAMN05216241_10484</name>
</gene>
<sequence>MDPELLRAFVSVAESRGFTAAARALNRTQSAVSLQIKRLEEQIGDSLFTRTSRSVELTGAGSALLPYARRILRLQDEAEAAVTAVTATKTLRIGISEEQAAFYLPGVIPTFAREHPDVRLEVVCDLSSRLVEHMQEGKLDLALTIRHEPTATGEVIGQERLVWVAGHYFPAEPGTPLPLALNPTGCIFRAHAIAALARAQRPWSLVYMSASPTGMNLALDAGMALSVKARRSVPESCRIVDEAFDLPALPPVDVELHRSATAVTEAADTFARLLMRAVTASEDVTAMPSAVEMAQGQARESDSEPTAPASGSTA</sequence>
<dbReference type="PANTHER" id="PTHR30579">
    <property type="entry name" value="TRANSCRIPTIONAL REGULATOR"/>
    <property type="match status" value="1"/>
</dbReference>
<feature type="domain" description="HTH lysR-type" evidence="6">
    <location>
        <begin position="1"/>
        <end position="58"/>
    </location>
</feature>
<name>A0A1G7QNV2_9PROT</name>
<dbReference type="InterPro" id="IPR036388">
    <property type="entry name" value="WH-like_DNA-bd_sf"/>
</dbReference>
<dbReference type="InterPro" id="IPR005119">
    <property type="entry name" value="LysR_subst-bd"/>
</dbReference>
<dbReference type="Pfam" id="PF00126">
    <property type="entry name" value="HTH_1"/>
    <property type="match status" value="1"/>
</dbReference>
<reference evidence="7 8" key="1">
    <citation type="submission" date="2016-10" db="EMBL/GenBank/DDBJ databases">
        <authorList>
            <person name="de Groot N.N."/>
        </authorList>
    </citation>
    <scope>NUCLEOTIDE SEQUENCE [LARGE SCALE GENOMIC DNA]</scope>
    <source>
        <strain evidence="7 8">DSM 25584</strain>
    </source>
</reference>
<dbReference type="Gene3D" id="1.10.10.10">
    <property type="entry name" value="Winged helix-like DNA-binding domain superfamily/Winged helix DNA-binding domain"/>
    <property type="match status" value="1"/>
</dbReference>
<evidence type="ECO:0000313" key="7">
    <source>
        <dbReference type="EMBL" id="SDG00195.1"/>
    </source>
</evidence>
<dbReference type="InterPro" id="IPR000847">
    <property type="entry name" value="LysR_HTH_N"/>
</dbReference>
<keyword evidence="4" id="KW-0804">Transcription</keyword>
<dbReference type="STRING" id="1082479.SAMN05216241_10484"/>
<dbReference type="SUPFAM" id="SSF53850">
    <property type="entry name" value="Periplasmic binding protein-like II"/>
    <property type="match status" value="1"/>
</dbReference>
<organism evidence="7 8">
    <name type="scientific">Limimonas halophila</name>
    <dbReference type="NCBI Taxonomy" id="1082479"/>
    <lineage>
        <taxon>Bacteria</taxon>
        <taxon>Pseudomonadati</taxon>
        <taxon>Pseudomonadota</taxon>
        <taxon>Alphaproteobacteria</taxon>
        <taxon>Rhodospirillales</taxon>
        <taxon>Rhodovibrionaceae</taxon>
        <taxon>Limimonas</taxon>
    </lineage>
</organism>
<dbReference type="Gene3D" id="3.40.190.10">
    <property type="entry name" value="Periplasmic binding protein-like II"/>
    <property type="match status" value="2"/>
</dbReference>
<evidence type="ECO:0000256" key="5">
    <source>
        <dbReference type="SAM" id="MobiDB-lite"/>
    </source>
</evidence>
<comment type="similarity">
    <text evidence="1">Belongs to the LysR transcriptional regulatory family.</text>
</comment>
<keyword evidence="8" id="KW-1185">Reference proteome</keyword>
<evidence type="ECO:0000256" key="1">
    <source>
        <dbReference type="ARBA" id="ARBA00009437"/>
    </source>
</evidence>